<evidence type="ECO:0000313" key="4">
    <source>
        <dbReference type="Proteomes" id="UP001596472"/>
    </source>
</evidence>
<dbReference type="InterPro" id="IPR038157">
    <property type="entry name" value="FeoA_core_dom"/>
</dbReference>
<keyword evidence="1" id="KW-0408">Iron</keyword>
<feature type="domain" description="Ferrous iron transporter FeoA-like" evidence="2">
    <location>
        <begin position="16"/>
        <end position="81"/>
    </location>
</feature>
<gene>
    <name evidence="3" type="ORF">ACFQY0_01260</name>
</gene>
<dbReference type="EMBL" id="JBHTBS010000001">
    <property type="protein sequence ID" value="MFC7335788.1"/>
    <property type="molecule type" value="Genomic_DNA"/>
</dbReference>
<proteinExistence type="predicted"/>
<sequence>MSQVLAHELETDSMQSLAQATVGCDFHIKMLDGPACDQLRRLGFCETMQVRKLANGRNMICTVCGTRMALSRDLAHQVKVVPIPA</sequence>
<comment type="caution">
    <text evidence="3">The sequence shown here is derived from an EMBL/GenBank/DDBJ whole genome shotgun (WGS) entry which is preliminary data.</text>
</comment>
<dbReference type="RefSeq" id="WP_379708254.1">
    <property type="nucleotide sequence ID" value="NZ_JBHTBS010000001.1"/>
</dbReference>
<accession>A0ABW2L380</accession>
<dbReference type="Proteomes" id="UP001596472">
    <property type="component" value="Unassembled WGS sequence"/>
</dbReference>
<dbReference type="Gene3D" id="2.30.30.90">
    <property type="match status" value="1"/>
</dbReference>
<name>A0ABW2L380_9BACT</name>
<evidence type="ECO:0000313" key="3">
    <source>
        <dbReference type="EMBL" id="MFC7335788.1"/>
    </source>
</evidence>
<dbReference type="Pfam" id="PF04023">
    <property type="entry name" value="FeoA"/>
    <property type="match status" value="1"/>
</dbReference>
<evidence type="ECO:0000256" key="1">
    <source>
        <dbReference type="ARBA" id="ARBA00023004"/>
    </source>
</evidence>
<evidence type="ECO:0000259" key="2">
    <source>
        <dbReference type="Pfam" id="PF04023"/>
    </source>
</evidence>
<dbReference type="InterPro" id="IPR007167">
    <property type="entry name" value="Fe-transptr_FeoA-like"/>
</dbReference>
<reference evidence="4" key="1">
    <citation type="journal article" date="2019" name="Int. J. Syst. Evol. Microbiol.">
        <title>The Global Catalogue of Microorganisms (GCM) 10K type strain sequencing project: providing services to taxonomists for standard genome sequencing and annotation.</title>
        <authorList>
            <consortium name="The Broad Institute Genomics Platform"/>
            <consortium name="The Broad Institute Genome Sequencing Center for Infectious Disease"/>
            <person name="Wu L."/>
            <person name="Ma J."/>
        </authorList>
    </citation>
    <scope>NUCLEOTIDE SEQUENCE [LARGE SCALE GENOMIC DNA]</scope>
    <source>
        <strain evidence="4">CGMCC 4.1467</strain>
    </source>
</reference>
<dbReference type="InterPro" id="IPR008988">
    <property type="entry name" value="Transcriptional_repressor_C"/>
</dbReference>
<keyword evidence="4" id="KW-1185">Reference proteome</keyword>
<dbReference type="SUPFAM" id="SSF50037">
    <property type="entry name" value="C-terminal domain of transcriptional repressors"/>
    <property type="match status" value="1"/>
</dbReference>
<organism evidence="3 4">
    <name type="scientific">Haloferula chungangensis</name>
    <dbReference type="NCBI Taxonomy" id="1048331"/>
    <lineage>
        <taxon>Bacteria</taxon>
        <taxon>Pseudomonadati</taxon>
        <taxon>Verrucomicrobiota</taxon>
        <taxon>Verrucomicrobiia</taxon>
        <taxon>Verrucomicrobiales</taxon>
        <taxon>Verrucomicrobiaceae</taxon>
        <taxon>Haloferula</taxon>
    </lineage>
</organism>
<protein>
    <submittedName>
        <fullName evidence="3">FeoA domain-containing protein</fullName>
    </submittedName>
</protein>